<comment type="similarity">
    <text evidence="1">Belongs to the universal ribosomal protein uL24 family.</text>
</comment>
<evidence type="ECO:0000256" key="3">
    <source>
        <dbReference type="ARBA" id="ARBA00023274"/>
    </source>
</evidence>
<evidence type="ECO:0007829" key="8">
    <source>
        <dbReference type="PDB" id="8P5D"/>
    </source>
</evidence>
<dbReference type="PROSITE" id="PS01108">
    <property type="entry name" value="RIBOSOMAL_L24"/>
    <property type="match status" value="1"/>
</dbReference>
<dbReference type="SMART" id="SM00739">
    <property type="entry name" value="KOW"/>
    <property type="match status" value="1"/>
</dbReference>
<dbReference type="Gene3D" id="2.30.30.30">
    <property type="match status" value="1"/>
</dbReference>
<gene>
    <name evidence="5" type="ORF">SLOPH_65</name>
</gene>
<dbReference type="InterPro" id="IPR014722">
    <property type="entry name" value="Rib_uL2_dom2"/>
</dbReference>
<dbReference type="PANTHER" id="PTHR11143">
    <property type="entry name" value="60S RIBOSOMAL PROTEIN L26 FAMILY MEMBER"/>
    <property type="match status" value="1"/>
</dbReference>
<dbReference type="AlphaFoldDB" id="S7W884"/>
<keyword evidence="3" id="KW-0687">Ribonucleoprotein</keyword>
<accession>S7W884</accession>
<dbReference type="GO" id="GO:0003735">
    <property type="term" value="F:structural constituent of ribosome"/>
    <property type="evidence" value="ECO:0007669"/>
    <property type="project" value="InterPro"/>
</dbReference>
<reference evidence="7 8" key="2">
    <citation type="journal article" date="2023" name="Nat. Microbiol.">
        <title>CryoEM reveals that ribosomes in microsporidian spores are locked in a dimeric hibernating state.</title>
        <authorList>
            <person name="McLaren M."/>
            <person name="Conners R."/>
            <person name="Isupov M.N."/>
            <person name="Gil-Diez P."/>
            <person name="Gambelli L."/>
            <person name="Gold V.A.M."/>
            <person name="Walter A."/>
            <person name="Connell S.R."/>
            <person name="Williams B."/>
            <person name="Daum B."/>
        </authorList>
    </citation>
    <scope>STRUCTURE BY ELECTRON MICROSCOPY (2.79 ANGSTROMS)</scope>
</reference>
<dbReference type="VEuPathDB" id="MicrosporidiaDB:SLOPH_65"/>
<dbReference type="InterPro" id="IPR008991">
    <property type="entry name" value="Translation_prot_SH3-like_sf"/>
</dbReference>
<keyword evidence="7 8" id="KW-0002">3D-structure</keyword>
<sequence length="131" mass="14991">MKFNKNVTASRRKNRKAHFTSIGLERTKLMNAPLSKDLKEEYGIKRIAVRPGDMVKVVSGEFKKKEGVVMKVNRHDIKIEVEGCFVQKEDGKKINKGIHPSNLRIIKLSMEKDRAEIINKKVEAMKSEVKA</sequence>
<dbReference type="PDB" id="8P60">
    <property type="method" value="EM"/>
    <property type="resolution" value="14.30 A"/>
    <property type="chains" value="KY0/LY0=1-131"/>
</dbReference>
<dbReference type="OrthoDB" id="1688503at2759"/>
<dbReference type="EMDB" id="EMD-13892"/>
<dbReference type="InterPro" id="IPR005756">
    <property type="entry name" value="Ribosomal_uL24_euk/arc"/>
</dbReference>
<dbReference type="STRING" id="1358809.S7W884"/>
<dbReference type="SUPFAM" id="SSF50104">
    <property type="entry name" value="Translation proteins SH3-like domain"/>
    <property type="match status" value="1"/>
</dbReference>
<dbReference type="OMA" id="VRIMRGD"/>
<evidence type="ECO:0000256" key="1">
    <source>
        <dbReference type="ARBA" id="ARBA00010618"/>
    </source>
</evidence>
<evidence type="ECO:0000256" key="2">
    <source>
        <dbReference type="ARBA" id="ARBA00022980"/>
    </source>
</evidence>
<dbReference type="CDD" id="cd06089">
    <property type="entry name" value="KOW_RPL26"/>
    <property type="match status" value="1"/>
</dbReference>
<dbReference type="GO" id="GO:0006412">
    <property type="term" value="P:translation"/>
    <property type="evidence" value="ECO:0007669"/>
    <property type="project" value="InterPro"/>
</dbReference>
<evidence type="ECO:0007829" key="7">
    <source>
        <dbReference type="PDB" id="7QCA"/>
    </source>
</evidence>
<dbReference type="PDB" id="8P5D">
    <property type="method" value="EM"/>
    <property type="resolution" value="10.80 A"/>
    <property type="chains" value="LY0=1-131"/>
</dbReference>
<dbReference type="HOGENOM" id="CLU_093240_0_1_1"/>
<comment type="caution">
    <text evidence="5">The sequence shown here is derived from an EMBL/GenBank/DDBJ whole genome shotgun (WGS) entry which is preliminary data.</text>
</comment>
<keyword evidence="6" id="KW-1185">Reference proteome</keyword>
<dbReference type="GO" id="GO:0003723">
    <property type="term" value="F:RNA binding"/>
    <property type="evidence" value="ECO:0007669"/>
    <property type="project" value="InterPro"/>
</dbReference>
<proteinExistence type="evidence at protein level"/>
<dbReference type="GO" id="GO:0015934">
    <property type="term" value="C:large ribosomal subunit"/>
    <property type="evidence" value="ECO:0007669"/>
    <property type="project" value="InterPro"/>
</dbReference>
<dbReference type="InterPro" id="IPR005824">
    <property type="entry name" value="KOW"/>
</dbReference>
<dbReference type="InterPro" id="IPR041988">
    <property type="entry name" value="Ribosomal_uL24_KOW"/>
</dbReference>
<dbReference type="FunFam" id="2.30.30.30:FF:000009">
    <property type="entry name" value="60S ribosomal protein L26"/>
    <property type="match status" value="1"/>
</dbReference>
<feature type="domain" description="KOW" evidence="4">
    <location>
        <begin position="48"/>
        <end position="75"/>
    </location>
</feature>
<dbReference type="InterPro" id="IPR005825">
    <property type="entry name" value="Ribosomal_uL24_CS"/>
</dbReference>
<name>S7W884_SPRLO</name>
<dbReference type="PDB" id="7QCA">
    <property type="method" value="EM"/>
    <property type="resolution" value="2.79 A"/>
    <property type="chains" value="LY0=1-131"/>
</dbReference>
<dbReference type="NCBIfam" id="TIGR01080">
    <property type="entry name" value="rplX_A_E"/>
    <property type="match status" value="1"/>
</dbReference>
<evidence type="ECO:0000313" key="5">
    <source>
        <dbReference type="EMBL" id="EPR79051.1"/>
    </source>
</evidence>
<keyword evidence="2 5" id="KW-0689">Ribosomal protein</keyword>
<dbReference type="InParanoid" id="S7W884"/>
<dbReference type="Pfam" id="PF00467">
    <property type="entry name" value="KOW"/>
    <property type="match status" value="1"/>
</dbReference>
<evidence type="ECO:0000259" key="4">
    <source>
        <dbReference type="SMART" id="SM00739"/>
    </source>
</evidence>
<protein>
    <submittedName>
        <fullName evidence="5">60S ribosomal protein L26</fullName>
    </submittedName>
</protein>
<evidence type="ECO:0000313" key="6">
    <source>
        <dbReference type="Proteomes" id="UP000014978"/>
    </source>
</evidence>
<dbReference type="EMBL" id="ATCN01000421">
    <property type="protein sequence ID" value="EPR79051.1"/>
    <property type="molecule type" value="Genomic_DNA"/>
</dbReference>
<reference evidence="6" key="1">
    <citation type="journal article" date="2013" name="PLoS Genet.">
        <title>The genome of Spraguea lophii and the basis of host-microsporidian interactions.</title>
        <authorList>
            <person name="Campbell S.E."/>
            <person name="Williams T.A."/>
            <person name="Yousuf A."/>
            <person name="Soanes D.M."/>
            <person name="Paszkiewicz K.H."/>
            <person name="Williams B.A.P."/>
        </authorList>
    </citation>
    <scope>NUCLEOTIDE SEQUENCE [LARGE SCALE GENOMIC DNA]</scope>
    <source>
        <strain evidence="6">42_110</strain>
    </source>
</reference>
<dbReference type="EMDB" id="EMD-17448"/>
<dbReference type="Pfam" id="PF16906">
    <property type="entry name" value="Ribosomal_L26"/>
    <property type="match status" value="1"/>
</dbReference>
<dbReference type="EMDB" id="EMD-17457"/>
<organism evidence="5 6">
    <name type="scientific">Spraguea lophii (strain 42_110)</name>
    <name type="common">Microsporidian parasite</name>
    <dbReference type="NCBI Taxonomy" id="1358809"/>
    <lineage>
        <taxon>Eukaryota</taxon>
        <taxon>Fungi</taxon>
        <taxon>Fungi incertae sedis</taxon>
        <taxon>Microsporidia</taxon>
        <taxon>Spragueidae</taxon>
        <taxon>Spraguea</taxon>
    </lineage>
</organism>
<dbReference type="FunCoup" id="S7W884">
    <property type="interactions" value="210"/>
</dbReference>
<dbReference type="Proteomes" id="UP000014978">
    <property type="component" value="Unassembled WGS sequence"/>
</dbReference>